<feature type="modified residue" description="4-aspartylphosphate" evidence="1">
    <location>
        <position position="68"/>
    </location>
</feature>
<dbReference type="InterPro" id="IPR011006">
    <property type="entry name" value="CheY-like_superfamily"/>
</dbReference>
<gene>
    <name evidence="3" type="ORF">VVD49_12110</name>
</gene>
<evidence type="ECO:0000313" key="4">
    <source>
        <dbReference type="Proteomes" id="UP001331561"/>
    </source>
</evidence>
<dbReference type="SMART" id="SM00448">
    <property type="entry name" value="REC"/>
    <property type="match status" value="1"/>
</dbReference>
<keyword evidence="4" id="KW-1185">Reference proteome</keyword>
<evidence type="ECO:0000259" key="2">
    <source>
        <dbReference type="PROSITE" id="PS50110"/>
    </source>
</evidence>
<keyword evidence="1" id="KW-0597">Phosphoprotein</keyword>
<dbReference type="InterPro" id="IPR052893">
    <property type="entry name" value="TCS_response_regulator"/>
</dbReference>
<evidence type="ECO:0000313" key="3">
    <source>
        <dbReference type="EMBL" id="MEC5386472.1"/>
    </source>
</evidence>
<comment type="caution">
    <text evidence="3">The sequence shown here is derived from an EMBL/GenBank/DDBJ whole genome shotgun (WGS) entry which is preliminary data.</text>
</comment>
<dbReference type="PROSITE" id="PS50110">
    <property type="entry name" value="RESPONSE_REGULATORY"/>
    <property type="match status" value="1"/>
</dbReference>
<dbReference type="RefSeq" id="WP_327599437.1">
    <property type="nucleotide sequence ID" value="NZ_JAYXHS010000002.1"/>
</dbReference>
<accession>A0ABU6K493</accession>
<protein>
    <submittedName>
        <fullName evidence="3">Response regulator</fullName>
    </submittedName>
</protein>
<evidence type="ECO:0000256" key="1">
    <source>
        <dbReference type="PROSITE-ProRule" id="PRU00169"/>
    </source>
</evidence>
<dbReference type="InterPro" id="IPR001789">
    <property type="entry name" value="Sig_transdc_resp-reg_receiver"/>
</dbReference>
<feature type="domain" description="Response regulatory" evidence="2">
    <location>
        <begin position="8"/>
        <end position="135"/>
    </location>
</feature>
<name>A0ABU6K493_9RHOO</name>
<organism evidence="3 4">
    <name type="scientific">Uliginosibacterium silvisoli</name>
    <dbReference type="NCBI Taxonomy" id="3114758"/>
    <lineage>
        <taxon>Bacteria</taxon>
        <taxon>Pseudomonadati</taxon>
        <taxon>Pseudomonadota</taxon>
        <taxon>Betaproteobacteria</taxon>
        <taxon>Rhodocyclales</taxon>
        <taxon>Zoogloeaceae</taxon>
        <taxon>Uliginosibacterium</taxon>
    </lineage>
</organism>
<dbReference type="Pfam" id="PF00072">
    <property type="entry name" value="Response_reg"/>
    <property type="match status" value="1"/>
</dbReference>
<dbReference type="EMBL" id="JAYXHS010000002">
    <property type="protein sequence ID" value="MEC5386472.1"/>
    <property type="molecule type" value="Genomic_DNA"/>
</dbReference>
<sequence length="147" mass="16406">MEEIEHVEILLVEDNPLDAELSMRGLQSAKLFNRIIWLKDGQEALDYVYCRGAYAQRAAALPGLILLDLKMPRVDGLEVLATLKGDPETKSIPVVVMTSSQEEKDVVKSYDLGANSYVVKPVNFEDLTEVARQAGMYWLAINHRAGN</sequence>
<dbReference type="Gene3D" id="3.40.50.2300">
    <property type="match status" value="1"/>
</dbReference>
<dbReference type="SUPFAM" id="SSF52172">
    <property type="entry name" value="CheY-like"/>
    <property type="match status" value="1"/>
</dbReference>
<reference evidence="3 4" key="1">
    <citation type="submission" date="2024-01" db="EMBL/GenBank/DDBJ databases">
        <title>Uliginosibacterium soil sp. nov.</title>
        <authorList>
            <person name="Lv Y."/>
        </authorList>
    </citation>
    <scope>NUCLEOTIDE SEQUENCE [LARGE SCALE GENOMIC DNA]</scope>
    <source>
        <strain evidence="3 4">H3</strain>
    </source>
</reference>
<dbReference type="Proteomes" id="UP001331561">
    <property type="component" value="Unassembled WGS sequence"/>
</dbReference>
<dbReference type="CDD" id="cd17557">
    <property type="entry name" value="REC_Rcp-like"/>
    <property type="match status" value="1"/>
</dbReference>
<dbReference type="PANTHER" id="PTHR44520:SF1">
    <property type="entry name" value="TWO-COMPONENT SYSTEM REGULATORY PROTEIN"/>
    <property type="match status" value="1"/>
</dbReference>
<dbReference type="PANTHER" id="PTHR44520">
    <property type="entry name" value="RESPONSE REGULATOR RCP1-RELATED"/>
    <property type="match status" value="1"/>
</dbReference>
<proteinExistence type="predicted"/>